<proteinExistence type="predicted"/>
<evidence type="ECO:0000313" key="2">
    <source>
        <dbReference type="Proteomes" id="UP001055286"/>
    </source>
</evidence>
<dbReference type="EMBL" id="BPQJ01000035">
    <property type="protein sequence ID" value="GJD65193.1"/>
    <property type="molecule type" value="Genomic_DNA"/>
</dbReference>
<organism evidence="1 2">
    <name type="scientific">Methylobacterium frigidaeris</name>
    <dbReference type="NCBI Taxonomy" id="2038277"/>
    <lineage>
        <taxon>Bacteria</taxon>
        <taxon>Pseudomonadati</taxon>
        <taxon>Pseudomonadota</taxon>
        <taxon>Alphaproteobacteria</taxon>
        <taxon>Hyphomicrobiales</taxon>
        <taxon>Methylobacteriaceae</taxon>
        <taxon>Methylobacterium</taxon>
    </lineage>
</organism>
<accession>A0AA37HG18</accession>
<dbReference type="AlphaFoldDB" id="A0AA37HG18"/>
<reference evidence="1" key="2">
    <citation type="submission" date="2021-08" db="EMBL/GenBank/DDBJ databases">
        <authorList>
            <person name="Tani A."/>
            <person name="Ola A."/>
            <person name="Ogura Y."/>
            <person name="Katsura K."/>
            <person name="Hayashi T."/>
        </authorList>
    </citation>
    <scope>NUCLEOTIDE SEQUENCE</scope>
    <source>
        <strain evidence="1">JCM 32048</strain>
    </source>
</reference>
<protein>
    <submittedName>
        <fullName evidence="1">Uncharacterized protein</fullName>
    </submittedName>
</protein>
<name>A0AA37HG18_9HYPH</name>
<dbReference type="Proteomes" id="UP001055286">
    <property type="component" value="Unassembled WGS sequence"/>
</dbReference>
<sequence>MDRSISPGAAILLDFIGQTEAPKGYGTIYANGQVKLGIDITTWTLDQVQAAQPSWTKRFGSSAAGRYQFMRNTLDTPGTLADIEGEMGLSGAERFDADLQDRMAMHLLRRRGWDSYVAGRLTLQGFALALAKEWASFPVLSSTKGGSRAVVRGQSYYAGDGLNKALVKPEAIEAILAKALAAERSAVPPAPPPAPVPVAVPTCAKCGATLAA</sequence>
<dbReference type="SUPFAM" id="SSF53955">
    <property type="entry name" value="Lysozyme-like"/>
    <property type="match status" value="1"/>
</dbReference>
<dbReference type="InterPro" id="IPR023346">
    <property type="entry name" value="Lysozyme-like_dom_sf"/>
</dbReference>
<keyword evidence="2" id="KW-1185">Reference proteome</keyword>
<comment type="caution">
    <text evidence="1">The sequence shown here is derived from an EMBL/GenBank/DDBJ whole genome shotgun (WGS) entry which is preliminary data.</text>
</comment>
<evidence type="ECO:0000313" key="1">
    <source>
        <dbReference type="EMBL" id="GJD65193.1"/>
    </source>
</evidence>
<dbReference type="RefSeq" id="WP_207768187.1">
    <property type="nucleotide sequence ID" value="NZ_BPQJ01000035.1"/>
</dbReference>
<reference evidence="1" key="1">
    <citation type="journal article" date="2016" name="Front. Microbiol.">
        <title>Genome Sequence of the Piezophilic, Mesophilic Sulfate-Reducing Bacterium Desulfovibrio indicus J2T.</title>
        <authorList>
            <person name="Cao J."/>
            <person name="Maignien L."/>
            <person name="Shao Z."/>
            <person name="Alain K."/>
            <person name="Jebbar M."/>
        </authorList>
    </citation>
    <scope>NUCLEOTIDE SEQUENCE</scope>
    <source>
        <strain evidence="1">JCM 32048</strain>
    </source>
</reference>
<gene>
    <name evidence="1" type="ORF">MPEAHAMD_5380</name>
</gene>
<dbReference type="Gene3D" id="1.10.530.10">
    <property type="match status" value="1"/>
</dbReference>